<gene>
    <name evidence="1" type="ORF">K6Q96_09650</name>
</gene>
<keyword evidence="2" id="KW-1185">Reference proteome</keyword>
<reference evidence="1" key="1">
    <citation type="submission" date="2021-08" db="EMBL/GenBank/DDBJ databases">
        <authorList>
            <person name="Sakaguchi M."/>
            <person name="Kikuchi T."/>
            <person name="Urbanczyk H."/>
        </authorList>
    </citation>
    <scope>NUCLEOTIDE SEQUENCE</scope>
    <source>
        <strain evidence="1">020920N</strain>
    </source>
</reference>
<organism evidence="1 2">
    <name type="scientific">Grimontia kaedaensis</name>
    <dbReference type="NCBI Taxonomy" id="2872157"/>
    <lineage>
        <taxon>Bacteria</taxon>
        <taxon>Pseudomonadati</taxon>
        <taxon>Pseudomonadota</taxon>
        <taxon>Gammaproteobacteria</taxon>
        <taxon>Vibrionales</taxon>
        <taxon>Vibrionaceae</taxon>
        <taxon>Grimontia</taxon>
    </lineage>
</organism>
<evidence type="ECO:0000313" key="1">
    <source>
        <dbReference type="EMBL" id="USH01200.1"/>
    </source>
</evidence>
<dbReference type="Proteomes" id="UP001056255">
    <property type="component" value="Chromosome I"/>
</dbReference>
<proteinExistence type="predicted"/>
<evidence type="ECO:0000313" key="2">
    <source>
        <dbReference type="Proteomes" id="UP001056255"/>
    </source>
</evidence>
<dbReference type="RefSeq" id="WP_251875316.1">
    <property type="nucleotide sequence ID" value="NZ_CP082275.1"/>
</dbReference>
<dbReference type="InterPro" id="IPR045508">
    <property type="entry name" value="DUF6482"/>
</dbReference>
<sequence>MSNAEAIIVSCGDTSKYLIGTSAGRGSVTYQRSKNGDLMFFECLNTAKEALTQQGFTSATLVMDNPYDEMIGEEASETSSHIISL</sequence>
<name>A0ABY4WTI5_9GAMM</name>
<dbReference type="Pfam" id="PF20090">
    <property type="entry name" value="DUF6482"/>
    <property type="match status" value="1"/>
</dbReference>
<accession>A0ABY4WTI5</accession>
<dbReference type="EMBL" id="CP082275">
    <property type="protein sequence ID" value="USH01200.1"/>
    <property type="molecule type" value="Genomic_DNA"/>
</dbReference>
<protein>
    <submittedName>
        <fullName evidence="1">DUF6482 family protein</fullName>
    </submittedName>
</protein>